<dbReference type="SUPFAM" id="SSF54427">
    <property type="entry name" value="NTF2-like"/>
    <property type="match status" value="1"/>
</dbReference>
<organism evidence="2 3">
    <name type="scientific">Pseudanabaena frigida</name>
    <dbReference type="NCBI Taxonomy" id="945775"/>
    <lineage>
        <taxon>Bacteria</taxon>
        <taxon>Bacillati</taxon>
        <taxon>Cyanobacteriota</taxon>
        <taxon>Cyanophyceae</taxon>
        <taxon>Pseudanabaenales</taxon>
        <taxon>Pseudanabaenaceae</taxon>
        <taxon>Pseudanabaena</taxon>
    </lineage>
</organism>
<evidence type="ECO:0000259" key="1">
    <source>
        <dbReference type="Pfam" id="PF14534"/>
    </source>
</evidence>
<reference evidence="2 3" key="1">
    <citation type="submission" date="2018-04" db="EMBL/GenBank/DDBJ databases">
        <authorList>
            <person name="Go L.Y."/>
            <person name="Mitchell J.A."/>
        </authorList>
    </citation>
    <scope>NUCLEOTIDE SEQUENCE [LARGE SCALE GENOMIC DNA]</scope>
    <source>
        <strain evidence="2">ULC066bin1</strain>
    </source>
</reference>
<dbReference type="AlphaFoldDB" id="A0A2W4VVQ9"/>
<evidence type="ECO:0000313" key="3">
    <source>
        <dbReference type="Proteomes" id="UP000249467"/>
    </source>
</evidence>
<dbReference type="Gene3D" id="3.10.450.50">
    <property type="match status" value="1"/>
</dbReference>
<gene>
    <name evidence="2" type="ORF">DCF19_22390</name>
</gene>
<dbReference type="Pfam" id="PF14534">
    <property type="entry name" value="DUF4440"/>
    <property type="match status" value="1"/>
</dbReference>
<dbReference type="InterPro" id="IPR032710">
    <property type="entry name" value="NTF2-like_dom_sf"/>
</dbReference>
<sequence>MSKYSESQIIDIEERLRQAMLNSDVAELDALIAPELIFTSYLGQIVSKQQDLAIHQSGMLKFSALMPSEQYIKTNEGFSVVSVKMHILGSYEGAEIDQHYRFTRVWAVSSAGSLQVIAGHVCVVAI</sequence>
<dbReference type="Proteomes" id="UP000249467">
    <property type="component" value="Unassembled WGS sequence"/>
</dbReference>
<name>A0A2W4VVQ9_9CYAN</name>
<comment type="caution">
    <text evidence="2">The sequence shown here is derived from an EMBL/GenBank/DDBJ whole genome shotgun (WGS) entry which is preliminary data.</text>
</comment>
<proteinExistence type="predicted"/>
<dbReference type="EMBL" id="QBML01000045">
    <property type="protein sequence ID" value="PZO36060.1"/>
    <property type="molecule type" value="Genomic_DNA"/>
</dbReference>
<reference evidence="2 3" key="2">
    <citation type="submission" date="2018-06" db="EMBL/GenBank/DDBJ databases">
        <title>Metagenomic assembly of (sub)arctic Cyanobacteria and their associated microbiome from non-axenic cultures.</title>
        <authorList>
            <person name="Baurain D."/>
        </authorList>
    </citation>
    <scope>NUCLEOTIDE SEQUENCE [LARGE SCALE GENOMIC DNA]</scope>
    <source>
        <strain evidence="2">ULC066bin1</strain>
    </source>
</reference>
<accession>A0A2W4VVQ9</accession>
<evidence type="ECO:0000313" key="2">
    <source>
        <dbReference type="EMBL" id="PZO36060.1"/>
    </source>
</evidence>
<dbReference type="InterPro" id="IPR027843">
    <property type="entry name" value="DUF4440"/>
</dbReference>
<protein>
    <submittedName>
        <fullName evidence="2">DUF4440 domain-containing protein</fullName>
    </submittedName>
</protein>
<feature type="domain" description="DUF4440" evidence="1">
    <location>
        <begin position="9"/>
        <end position="108"/>
    </location>
</feature>